<feature type="transmembrane region" description="Helical" evidence="3">
    <location>
        <begin position="20"/>
        <end position="39"/>
    </location>
</feature>
<evidence type="ECO:0000313" key="6">
    <source>
        <dbReference type="Proteomes" id="UP000737018"/>
    </source>
</evidence>
<accession>A0A8J4RHP6</accession>
<keyword evidence="6" id="KW-1185">Reference proteome</keyword>
<evidence type="ECO:0000256" key="3">
    <source>
        <dbReference type="SAM" id="Phobius"/>
    </source>
</evidence>
<feature type="compositionally biased region" description="Polar residues" evidence="2">
    <location>
        <begin position="333"/>
        <end position="349"/>
    </location>
</feature>
<evidence type="ECO:0000256" key="1">
    <source>
        <dbReference type="SAM" id="Coils"/>
    </source>
</evidence>
<name>A0A8J4RHP6_9ROSI</name>
<dbReference type="AlphaFoldDB" id="A0A8J4RHP6"/>
<evidence type="ECO:0000313" key="5">
    <source>
        <dbReference type="EMBL" id="KAF3964879.1"/>
    </source>
</evidence>
<feature type="compositionally biased region" description="Acidic residues" evidence="2">
    <location>
        <begin position="359"/>
        <end position="385"/>
    </location>
</feature>
<keyword evidence="3" id="KW-0472">Membrane</keyword>
<reference evidence="5" key="1">
    <citation type="submission" date="2020-03" db="EMBL/GenBank/DDBJ databases">
        <title>Castanea mollissima Vanexum genome sequencing.</title>
        <authorList>
            <person name="Staton M."/>
        </authorList>
    </citation>
    <scope>NUCLEOTIDE SEQUENCE</scope>
    <source>
        <tissue evidence="5">Leaf</tissue>
    </source>
</reference>
<feature type="region of interest" description="Disordered" evidence="2">
    <location>
        <begin position="84"/>
        <end position="170"/>
    </location>
</feature>
<feature type="region of interest" description="Disordered" evidence="2">
    <location>
        <begin position="524"/>
        <end position="546"/>
    </location>
</feature>
<dbReference type="OrthoDB" id="1727874at2759"/>
<keyword evidence="3" id="KW-1133">Transmembrane helix</keyword>
<gene>
    <name evidence="5" type="ORF">CMV_010882</name>
</gene>
<keyword evidence="3" id="KW-0812">Transmembrane</keyword>
<dbReference type="InterPro" id="IPR044822">
    <property type="entry name" value="Myb_DNA-bind_4"/>
</dbReference>
<evidence type="ECO:0000256" key="2">
    <source>
        <dbReference type="SAM" id="MobiDB-lite"/>
    </source>
</evidence>
<feature type="domain" description="Myb/SANT-like DNA-binding" evidence="4">
    <location>
        <begin position="173"/>
        <end position="265"/>
    </location>
</feature>
<feature type="coiled-coil region" evidence="1">
    <location>
        <begin position="487"/>
        <end position="514"/>
    </location>
</feature>
<feature type="region of interest" description="Disordered" evidence="2">
    <location>
        <begin position="311"/>
        <end position="423"/>
    </location>
</feature>
<feature type="compositionally biased region" description="Polar residues" evidence="2">
    <location>
        <begin position="311"/>
        <end position="324"/>
    </location>
</feature>
<organism evidence="5 6">
    <name type="scientific">Castanea mollissima</name>
    <name type="common">Chinese chestnut</name>
    <dbReference type="NCBI Taxonomy" id="60419"/>
    <lineage>
        <taxon>Eukaryota</taxon>
        <taxon>Viridiplantae</taxon>
        <taxon>Streptophyta</taxon>
        <taxon>Embryophyta</taxon>
        <taxon>Tracheophyta</taxon>
        <taxon>Spermatophyta</taxon>
        <taxon>Magnoliopsida</taxon>
        <taxon>eudicotyledons</taxon>
        <taxon>Gunneridae</taxon>
        <taxon>Pentapetalae</taxon>
        <taxon>rosids</taxon>
        <taxon>fabids</taxon>
        <taxon>Fagales</taxon>
        <taxon>Fagaceae</taxon>
        <taxon>Castanea</taxon>
    </lineage>
</organism>
<comment type="caution">
    <text evidence="5">The sequence shown here is derived from an EMBL/GenBank/DDBJ whole genome shotgun (WGS) entry which is preliminary data.</text>
</comment>
<dbReference type="Pfam" id="PF13837">
    <property type="entry name" value="Myb_DNA-bind_4"/>
    <property type="match status" value="1"/>
</dbReference>
<feature type="compositionally biased region" description="Low complexity" evidence="2">
    <location>
        <begin position="84"/>
        <end position="96"/>
    </location>
</feature>
<keyword evidence="1" id="KW-0175">Coiled coil</keyword>
<proteinExistence type="predicted"/>
<dbReference type="PANTHER" id="PTHR46327">
    <property type="entry name" value="F16F4.11 PROTEIN-RELATED"/>
    <property type="match status" value="1"/>
</dbReference>
<sequence length="546" mass="62147">MGSFLSAQPKPPNPKPAAPLFVYTLSLSVLSIPLLQLNLMHLSSFSLSLCAVTFCSSYLNPIAWGGGMFSNIGSGMLGLELPLHQHQQQQKQQQQQNATNTQNSHHLNHHTQMLPYPHNNDPDHHPPQQSLKFPFAQKAKQPISLSDEEDPAGFGADDNNSGDAKRKNSPWQRMKWTDTMVRLLIMAVYYIGDEAGPEGTDPNAKKKSSGLLQKKGKWKSVSRAMMEKGYYVSPQQCEDKFNDLNKRYKRVNDILGKGTACRVVENQSLLETMDLSPKMKEEVRKLLNSKHLFFREMCAYHNSCGHGVVNQSPEVATEPSNSHVQHQQTQQQRCFHSSENAVMGTNLSEGSKMVKGGSGEEDEEDDDDDDDSDEDEDEDEDEEDQGGSRGHSGHGALHEDEDDNEERSSSRNKRARKGVFSNGSAQLMQQLRCELVSMVQDGAKSPWDKKQWMRTRLLQLEEQQVMYQCQAFELEKQRLKWVKFSSKKEREMDRAKLENERRRLENERMVLLVRQKEIELLDLQHQHHHQQQHSSNKRGDPSSITG</sequence>
<protein>
    <recommendedName>
        <fullName evidence="4">Myb/SANT-like DNA-binding domain-containing protein</fullName>
    </recommendedName>
</protein>
<dbReference type="Gene3D" id="1.10.10.60">
    <property type="entry name" value="Homeodomain-like"/>
    <property type="match status" value="1"/>
</dbReference>
<dbReference type="PANTHER" id="PTHR46327:SF2">
    <property type="entry name" value="SEQUENCE-SPECIFIC DNA BINDING TRANSCRIPTION FACTOR"/>
    <property type="match status" value="1"/>
</dbReference>
<dbReference type="Proteomes" id="UP000737018">
    <property type="component" value="Unassembled WGS sequence"/>
</dbReference>
<dbReference type="EMBL" id="JRKL02001297">
    <property type="protein sequence ID" value="KAF3964879.1"/>
    <property type="molecule type" value="Genomic_DNA"/>
</dbReference>
<evidence type="ECO:0000259" key="4">
    <source>
        <dbReference type="Pfam" id="PF13837"/>
    </source>
</evidence>